<dbReference type="Gene3D" id="3.40.630.30">
    <property type="match status" value="1"/>
</dbReference>
<dbReference type="Pfam" id="PF00583">
    <property type="entry name" value="Acetyltransf_1"/>
    <property type="match status" value="1"/>
</dbReference>
<dbReference type="InterPro" id="IPR000182">
    <property type="entry name" value="GNAT_dom"/>
</dbReference>
<dbReference type="SUPFAM" id="SSF55729">
    <property type="entry name" value="Acyl-CoA N-acyltransferases (Nat)"/>
    <property type="match status" value="1"/>
</dbReference>
<keyword evidence="2" id="KW-0808">Transferase</keyword>
<protein>
    <submittedName>
        <fullName evidence="2">GNAT superfamily N-acetyltransferase</fullName>
    </submittedName>
</protein>
<proteinExistence type="predicted"/>
<dbReference type="InterPro" id="IPR016181">
    <property type="entry name" value="Acyl_CoA_acyltransferase"/>
</dbReference>
<accession>A0A7W7D947</accession>
<gene>
    <name evidence="2" type="ORF">BJ982_003234</name>
</gene>
<organism evidence="2 3">
    <name type="scientific">Sphaerisporangium siamense</name>
    <dbReference type="NCBI Taxonomy" id="795645"/>
    <lineage>
        <taxon>Bacteria</taxon>
        <taxon>Bacillati</taxon>
        <taxon>Actinomycetota</taxon>
        <taxon>Actinomycetes</taxon>
        <taxon>Streptosporangiales</taxon>
        <taxon>Streptosporangiaceae</taxon>
        <taxon>Sphaerisporangium</taxon>
    </lineage>
</organism>
<name>A0A7W7D947_9ACTN</name>
<comment type="caution">
    <text evidence="2">The sequence shown here is derived from an EMBL/GenBank/DDBJ whole genome shotgun (WGS) entry which is preliminary data.</text>
</comment>
<feature type="domain" description="N-acetyltransferase" evidence="1">
    <location>
        <begin position="16"/>
        <end position="162"/>
    </location>
</feature>
<dbReference type="Proteomes" id="UP000542210">
    <property type="component" value="Unassembled WGS sequence"/>
</dbReference>
<dbReference type="GO" id="GO:0016747">
    <property type="term" value="F:acyltransferase activity, transferring groups other than amino-acyl groups"/>
    <property type="evidence" value="ECO:0007669"/>
    <property type="project" value="InterPro"/>
</dbReference>
<evidence type="ECO:0000259" key="1">
    <source>
        <dbReference type="PROSITE" id="PS51186"/>
    </source>
</evidence>
<evidence type="ECO:0000313" key="3">
    <source>
        <dbReference type="Proteomes" id="UP000542210"/>
    </source>
</evidence>
<dbReference type="PROSITE" id="PS51186">
    <property type="entry name" value="GNAT"/>
    <property type="match status" value="1"/>
</dbReference>
<dbReference type="EMBL" id="JACHND010000001">
    <property type="protein sequence ID" value="MBB4701690.1"/>
    <property type="molecule type" value="Genomic_DNA"/>
</dbReference>
<keyword evidence="3" id="KW-1185">Reference proteome</keyword>
<sequence length="162" mass="17825">MTSLDDLRPSPPVAGLRLERVAADSPLIPDVQARIGAPHGWRSASRTPQEWSDWLSHPLRQYWLIMDGPRVAGIADIEPHPGGDVEITTFGLLPEFVGKGLGGYALTLAIAQAWRVEPLEADAVRRVWLHTSTNDHPNALPNYTRRGLRPFRTETVSPDGPA</sequence>
<dbReference type="AlphaFoldDB" id="A0A7W7D947"/>
<evidence type="ECO:0000313" key="2">
    <source>
        <dbReference type="EMBL" id="MBB4701690.1"/>
    </source>
</evidence>
<reference evidence="2 3" key="1">
    <citation type="submission" date="2020-08" db="EMBL/GenBank/DDBJ databases">
        <title>Sequencing the genomes of 1000 actinobacteria strains.</title>
        <authorList>
            <person name="Klenk H.-P."/>
        </authorList>
    </citation>
    <scope>NUCLEOTIDE SEQUENCE [LARGE SCALE GENOMIC DNA]</scope>
    <source>
        <strain evidence="2 3">DSM 45784</strain>
    </source>
</reference>
<dbReference type="CDD" id="cd04301">
    <property type="entry name" value="NAT_SF"/>
    <property type="match status" value="1"/>
</dbReference>
<dbReference type="RefSeq" id="WP_203959015.1">
    <property type="nucleotide sequence ID" value="NZ_BOOV01000007.1"/>
</dbReference>